<keyword evidence="3" id="KW-1185">Reference proteome</keyword>
<gene>
    <name evidence="2" type="ORF">CROQUDRAFT_98502</name>
</gene>
<evidence type="ECO:0000259" key="1">
    <source>
        <dbReference type="Pfam" id="PF14529"/>
    </source>
</evidence>
<dbReference type="InterPro" id="IPR005135">
    <property type="entry name" value="Endo/exonuclease/phosphatase"/>
</dbReference>
<dbReference type="Pfam" id="PF14529">
    <property type="entry name" value="Exo_endo_phos_2"/>
    <property type="match status" value="1"/>
</dbReference>
<accession>A0A9P6NCV3</accession>
<name>A0A9P6NCV3_9BASI</name>
<dbReference type="AlphaFoldDB" id="A0A9P6NCV3"/>
<proteinExistence type="predicted"/>
<dbReference type="PANTHER" id="PTHR33481:SF1">
    <property type="entry name" value="ENDONUCLEASE_EXONUCLEASE_PHOSPHATASE DOMAIN-CONTAINING PROTEIN-RELATED"/>
    <property type="match status" value="1"/>
</dbReference>
<reference evidence="2" key="1">
    <citation type="submission" date="2013-11" db="EMBL/GenBank/DDBJ databases">
        <title>Genome sequence of the fusiform rust pathogen reveals effectors for host alternation and coevolution with pine.</title>
        <authorList>
            <consortium name="DOE Joint Genome Institute"/>
            <person name="Smith K."/>
            <person name="Pendleton A."/>
            <person name="Kubisiak T."/>
            <person name="Anderson C."/>
            <person name="Salamov A."/>
            <person name="Aerts A."/>
            <person name="Riley R."/>
            <person name="Clum A."/>
            <person name="Lindquist E."/>
            <person name="Ence D."/>
            <person name="Campbell M."/>
            <person name="Kronenberg Z."/>
            <person name="Feau N."/>
            <person name="Dhillon B."/>
            <person name="Hamelin R."/>
            <person name="Burleigh J."/>
            <person name="Smith J."/>
            <person name="Yandell M."/>
            <person name="Nelson C."/>
            <person name="Grigoriev I."/>
            <person name="Davis J."/>
        </authorList>
    </citation>
    <scope>NUCLEOTIDE SEQUENCE</scope>
    <source>
        <strain evidence="2">G11</strain>
    </source>
</reference>
<dbReference type="InterPro" id="IPR036691">
    <property type="entry name" value="Endo/exonu/phosph_ase_sf"/>
</dbReference>
<feature type="domain" description="Endonuclease/exonuclease/phosphatase" evidence="1">
    <location>
        <begin position="2"/>
        <end position="85"/>
    </location>
</feature>
<sequence>MDADLHHQAWSTSTTCCFNPQAKFLNHLCGSASFRLISPKGIPTRYSKGSSPTVIDLIWANWKLTKFSQRCDVLSENFGSDHQAIVSTFDLSLIPQPMFHNNTSLRKLNHDVFREHIQMNIKKANLQYDSPQDIETTANKISQIMDAYYAQGRNTQTQLNCHKSQDPGNRDSLLDYQEMPTYEILTILENLPSKKVPGPDKIPNELIKIAGQVIVGTITKLFNACLRLGLFPQPWKVATTAIIRKAGKDDYSEPGAY</sequence>
<dbReference type="EMBL" id="MU167376">
    <property type="protein sequence ID" value="KAG0141678.1"/>
    <property type="molecule type" value="Genomic_DNA"/>
</dbReference>
<dbReference type="Gene3D" id="3.60.10.10">
    <property type="entry name" value="Endonuclease/exonuclease/phosphatase"/>
    <property type="match status" value="1"/>
</dbReference>
<dbReference type="GO" id="GO:0003824">
    <property type="term" value="F:catalytic activity"/>
    <property type="evidence" value="ECO:0007669"/>
    <property type="project" value="InterPro"/>
</dbReference>
<evidence type="ECO:0000313" key="2">
    <source>
        <dbReference type="EMBL" id="KAG0141678.1"/>
    </source>
</evidence>
<evidence type="ECO:0000313" key="3">
    <source>
        <dbReference type="Proteomes" id="UP000886653"/>
    </source>
</evidence>
<dbReference type="OrthoDB" id="412006at2759"/>
<protein>
    <recommendedName>
        <fullName evidence="1">Endonuclease/exonuclease/phosphatase domain-containing protein</fullName>
    </recommendedName>
</protein>
<organism evidence="2 3">
    <name type="scientific">Cronartium quercuum f. sp. fusiforme G11</name>
    <dbReference type="NCBI Taxonomy" id="708437"/>
    <lineage>
        <taxon>Eukaryota</taxon>
        <taxon>Fungi</taxon>
        <taxon>Dikarya</taxon>
        <taxon>Basidiomycota</taxon>
        <taxon>Pucciniomycotina</taxon>
        <taxon>Pucciniomycetes</taxon>
        <taxon>Pucciniales</taxon>
        <taxon>Coleosporiaceae</taxon>
        <taxon>Cronartium</taxon>
    </lineage>
</organism>
<comment type="caution">
    <text evidence="2">The sequence shown here is derived from an EMBL/GenBank/DDBJ whole genome shotgun (WGS) entry which is preliminary data.</text>
</comment>
<dbReference type="PANTHER" id="PTHR33481">
    <property type="entry name" value="REVERSE TRANSCRIPTASE"/>
    <property type="match status" value="1"/>
</dbReference>
<dbReference type="SUPFAM" id="SSF56219">
    <property type="entry name" value="DNase I-like"/>
    <property type="match status" value="1"/>
</dbReference>
<dbReference type="Proteomes" id="UP000886653">
    <property type="component" value="Unassembled WGS sequence"/>
</dbReference>